<evidence type="ECO:0000256" key="2">
    <source>
        <dbReference type="ARBA" id="ARBA00022801"/>
    </source>
</evidence>
<dbReference type="GO" id="GO:0005764">
    <property type="term" value="C:lysosome"/>
    <property type="evidence" value="ECO:0007669"/>
    <property type="project" value="TreeGrafter"/>
</dbReference>
<keyword evidence="6" id="KW-0732">Signal</keyword>
<evidence type="ECO:0000259" key="8">
    <source>
        <dbReference type="Pfam" id="PF14845"/>
    </source>
</evidence>
<dbReference type="GO" id="GO:0030203">
    <property type="term" value="P:glycosaminoglycan metabolic process"/>
    <property type="evidence" value="ECO:0007669"/>
    <property type="project" value="TreeGrafter"/>
</dbReference>
<feature type="chain" id="PRO_5035279182" evidence="6">
    <location>
        <begin position="20"/>
        <end position="698"/>
    </location>
</feature>
<dbReference type="InterPro" id="IPR029019">
    <property type="entry name" value="HEX_eukaryotic_N"/>
</dbReference>
<keyword evidence="3" id="KW-0325">Glycoprotein</keyword>
<dbReference type="PRINTS" id="PR00738">
    <property type="entry name" value="GLHYDRLASE20"/>
</dbReference>
<dbReference type="InterPro" id="IPR025705">
    <property type="entry name" value="Beta_hexosaminidase_sua/sub"/>
</dbReference>
<keyword evidence="4" id="KW-0326">Glycosidase</keyword>
<evidence type="ECO:0000256" key="3">
    <source>
        <dbReference type="ARBA" id="ARBA00023180"/>
    </source>
</evidence>
<dbReference type="GO" id="GO:0004563">
    <property type="term" value="F:beta-N-acetylhexosaminidase activity"/>
    <property type="evidence" value="ECO:0007669"/>
    <property type="project" value="InterPro"/>
</dbReference>
<dbReference type="InterPro" id="IPR029018">
    <property type="entry name" value="Hex-like_dom2"/>
</dbReference>
<gene>
    <name evidence="9" type="ORF">IFJ97_01350</name>
</gene>
<evidence type="ECO:0000313" key="10">
    <source>
        <dbReference type="Proteomes" id="UP000598633"/>
    </source>
</evidence>
<evidence type="ECO:0000259" key="7">
    <source>
        <dbReference type="Pfam" id="PF00728"/>
    </source>
</evidence>
<dbReference type="GO" id="GO:0005975">
    <property type="term" value="P:carbohydrate metabolic process"/>
    <property type="evidence" value="ECO:0007669"/>
    <property type="project" value="InterPro"/>
</dbReference>
<dbReference type="InterPro" id="IPR017853">
    <property type="entry name" value="GH"/>
</dbReference>
<dbReference type="InterPro" id="IPR015883">
    <property type="entry name" value="Glyco_hydro_20_cat"/>
</dbReference>
<dbReference type="SUPFAM" id="SSF51445">
    <property type="entry name" value="(Trans)glycosidases"/>
    <property type="match status" value="1"/>
</dbReference>
<evidence type="ECO:0000256" key="6">
    <source>
        <dbReference type="SAM" id="SignalP"/>
    </source>
</evidence>
<name>A0A8J7CMY5_9BACT</name>
<feature type="domain" description="Glycoside hydrolase family 20 catalytic" evidence="7">
    <location>
        <begin position="163"/>
        <end position="473"/>
    </location>
</feature>
<feature type="signal peptide" evidence="6">
    <location>
        <begin position="1"/>
        <end position="19"/>
    </location>
</feature>
<dbReference type="Pfam" id="PF14845">
    <property type="entry name" value="Glycohydro_20b2"/>
    <property type="match status" value="1"/>
</dbReference>
<dbReference type="Proteomes" id="UP000598633">
    <property type="component" value="Unassembled WGS sequence"/>
</dbReference>
<dbReference type="GO" id="GO:0006689">
    <property type="term" value="P:ganglioside catabolic process"/>
    <property type="evidence" value="ECO:0007669"/>
    <property type="project" value="TreeGrafter"/>
</dbReference>
<dbReference type="PANTHER" id="PTHR22600:SF21">
    <property type="entry name" value="BETA-HEXOSAMINIDASE A"/>
    <property type="match status" value="1"/>
</dbReference>
<evidence type="ECO:0000256" key="4">
    <source>
        <dbReference type="ARBA" id="ARBA00023295"/>
    </source>
</evidence>
<reference evidence="9 10" key="1">
    <citation type="submission" date="2020-08" db="EMBL/GenBank/DDBJ databases">
        <title>Acidobacteriota in marine sediments use diverse sulfur dissimilation pathways.</title>
        <authorList>
            <person name="Wasmund K."/>
        </authorList>
    </citation>
    <scope>NUCLEOTIDE SEQUENCE [LARGE SCALE GENOMIC DNA]</scope>
    <source>
        <strain evidence="9">MAG AM3-A</strain>
    </source>
</reference>
<accession>A0A8J7CMY5</accession>
<evidence type="ECO:0000256" key="1">
    <source>
        <dbReference type="ARBA" id="ARBA00006285"/>
    </source>
</evidence>
<dbReference type="GO" id="GO:0016020">
    <property type="term" value="C:membrane"/>
    <property type="evidence" value="ECO:0007669"/>
    <property type="project" value="TreeGrafter"/>
</dbReference>
<evidence type="ECO:0000256" key="5">
    <source>
        <dbReference type="PIRSR" id="PIRSR625705-1"/>
    </source>
</evidence>
<dbReference type="PANTHER" id="PTHR22600">
    <property type="entry name" value="BETA-HEXOSAMINIDASE"/>
    <property type="match status" value="1"/>
</dbReference>
<dbReference type="EMBL" id="JACXWA010000017">
    <property type="protein sequence ID" value="MBD3869988.1"/>
    <property type="molecule type" value="Genomic_DNA"/>
</dbReference>
<dbReference type="CDD" id="cd06570">
    <property type="entry name" value="GH20_chitobiase-like_1"/>
    <property type="match status" value="1"/>
</dbReference>
<organism evidence="9 10">
    <name type="scientific">Candidatus Sulfomarinibacter kjeldsenii</name>
    <dbReference type="NCBI Taxonomy" id="2885994"/>
    <lineage>
        <taxon>Bacteria</taxon>
        <taxon>Pseudomonadati</taxon>
        <taxon>Acidobacteriota</taxon>
        <taxon>Thermoanaerobaculia</taxon>
        <taxon>Thermoanaerobaculales</taxon>
        <taxon>Candidatus Sulfomarinibacteraceae</taxon>
        <taxon>Candidatus Sulfomarinibacter</taxon>
    </lineage>
</organism>
<dbReference type="Gene3D" id="3.30.379.10">
    <property type="entry name" value="Chitobiase/beta-hexosaminidase domain 2-like"/>
    <property type="match status" value="1"/>
</dbReference>
<feature type="domain" description="Beta-hexosaminidase eukaryotic type N-terminal" evidence="8">
    <location>
        <begin position="27"/>
        <end position="142"/>
    </location>
</feature>
<proteinExistence type="inferred from homology"/>
<comment type="caution">
    <text evidence="9">The sequence shown here is derived from an EMBL/GenBank/DDBJ whole genome shotgun (WGS) entry which is preliminary data.</text>
</comment>
<comment type="similarity">
    <text evidence="1">Belongs to the glycosyl hydrolase 20 family.</text>
</comment>
<protein>
    <submittedName>
        <fullName evidence="9">Family 20 glycosylhydrolase</fullName>
    </submittedName>
</protein>
<dbReference type="Pfam" id="PF00728">
    <property type="entry name" value="Glyco_hydro_20"/>
    <property type="match status" value="1"/>
</dbReference>
<feature type="active site" description="Proton donor" evidence="5">
    <location>
        <position position="319"/>
    </location>
</feature>
<sequence length="698" mass="78142">MKNVPFVICLVLSIQVAAAEGPPTLNLMPVPAQLELGDASIKIGPEFSVTIEGEGGTPRLHGGVGRMLRRLSDRSALFFDNSTFLQLKGRSMAAMVVTAGRAGELALGEDESYRLTITSDGIALQAATDIGALRGLETFLQLLTLDENGVTVPEIAIFDQPRFPWRGLMIDSSRHFMPVEMVKRNLDGMAAVKLNVLHWHLVDDQGFRVETLAWPKLHELASDGNYYTRAQIRDIIDYAAERGIRVVPEFDLPGHGSAWLTAYPELASAPGPYEIERSWGIFDPTINPTIEKTYEFLDALMAEMAELFDDEFIHIGGDENNGKHWLANPEIVAFMDEKGYEGPLTLQRYFNERVLAILTKYGKRMIGWDEIFEEGLPKNVVIQSWRGRESLFESARLGYSGILSNGYYIDLIHPTDDHYLNDPLPADSPLTPEEAARILGGEATMWAEYVSPETVDSRIWPRTAAIAERFWSPSRVRDLEDMYRRMDRISLMLEELGLQHERNRPMMLRRLCQCRDVAALEVLLGAIEPVKVYNRGRLRKHTQFSPLTRMADAAWPDAGPARDFRWAVERLIESDFMDEEDLGAVESTLIAWRDNRGALEETLRTSPALADIEPMSSALAEASAIGLEALVLATTDSSANKDWLDLRLERLNAARKSHGQVELVMIDPVVDLVCAVTLPVSMTAEGCREQETPVVEHH</sequence>
<dbReference type="Gene3D" id="3.20.20.80">
    <property type="entry name" value="Glycosidases"/>
    <property type="match status" value="1"/>
</dbReference>
<evidence type="ECO:0000313" key="9">
    <source>
        <dbReference type="EMBL" id="MBD3869988.1"/>
    </source>
</evidence>
<dbReference type="SUPFAM" id="SSF55545">
    <property type="entry name" value="beta-N-acetylhexosaminidase-like domain"/>
    <property type="match status" value="1"/>
</dbReference>
<keyword evidence="2" id="KW-0378">Hydrolase</keyword>
<dbReference type="AlphaFoldDB" id="A0A8J7CMY5"/>